<comment type="caution">
    <text evidence="1">The sequence shown here is derived from an EMBL/GenBank/DDBJ whole genome shotgun (WGS) entry which is preliminary data.</text>
</comment>
<gene>
    <name evidence="1" type="ORF">N482_04680</name>
</gene>
<evidence type="ECO:0000313" key="1">
    <source>
        <dbReference type="EMBL" id="KZN55772.1"/>
    </source>
</evidence>
<sequence length="94" mass="11169">MKPSQRKVMAQHMVSNRNISIKLACMAFGISEKCYRYQAKLNSENAEIADWLVKLTEDEVDWGFGLCYDYLRNVEGFKWNHKRVYRIYCELPLI</sequence>
<reference evidence="1 2" key="1">
    <citation type="submission" date="2013-07" db="EMBL/GenBank/DDBJ databases">
        <title>Comparative Genomic and Metabolomic Analysis of Twelve Strains of Pseudoalteromonas luteoviolacea.</title>
        <authorList>
            <person name="Vynne N.G."/>
            <person name="Mansson M."/>
            <person name="Gram L."/>
        </authorList>
    </citation>
    <scope>NUCLEOTIDE SEQUENCE [LARGE SCALE GENOMIC DNA]</scope>
    <source>
        <strain evidence="1 2">NCIMB 1942</strain>
    </source>
</reference>
<proteinExistence type="predicted"/>
<organism evidence="1 2">
    <name type="scientific">Pseudoalteromonas luteoviolacea NCIMB 1942</name>
    <dbReference type="NCBI Taxonomy" id="1365253"/>
    <lineage>
        <taxon>Bacteria</taxon>
        <taxon>Pseudomonadati</taxon>
        <taxon>Pseudomonadota</taxon>
        <taxon>Gammaproteobacteria</taxon>
        <taxon>Alteromonadales</taxon>
        <taxon>Pseudoalteromonadaceae</taxon>
        <taxon>Pseudoalteromonas</taxon>
    </lineage>
</organism>
<dbReference type="AlphaFoldDB" id="A0A167GKT0"/>
<protein>
    <submittedName>
        <fullName evidence="1">Uncharacterized protein</fullName>
    </submittedName>
</protein>
<name>A0A167GKT0_9GAMM</name>
<accession>A0A167GKT0</accession>
<dbReference type="Proteomes" id="UP000076587">
    <property type="component" value="Unassembled WGS sequence"/>
</dbReference>
<dbReference type="PATRIC" id="fig|1365253.3.peg.796"/>
<dbReference type="PANTHER" id="PTHR47515">
    <property type="entry name" value="LOW CALCIUM RESPONSE LOCUS PROTEIN T"/>
    <property type="match status" value="1"/>
</dbReference>
<dbReference type="EMBL" id="AUXT01000046">
    <property type="protein sequence ID" value="KZN55772.1"/>
    <property type="molecule type" value="Genomic_DNA"/>
</dbReference>
<evidence type="ECO:0000313" key="2">
    <source>
        <dbReference type="Proteomes" id="UP000076587"/>
    </source>
</evidence>
<dbReference type="PANTHER" id="PTHR47515:SF2">
    <property type="entry name" value="INTEGRASE CORE DOMAIN PROTEIN"/>
    <property type="match status" value="1"/>
</dbReference>